<accession>A0A6J1WQJ7</accession>
<dbReference type="InterPro" id="IPR048741">
    <property type="entry name" value="Pus10-like_C"/>
</dbReference>
<evidence type="ECO:0000256" key="2">
    <source>
        <dbReference type="ARBA" id="ARBA00012787"/>
    </source>
</evidence>
<sequence>MNQKTIFKFCKDLGCCDRCCLRYLGVKIPNAYENSNEYVARFQDEPTSNIKSQEDIQSNENTTSGKDNVIVTDAVTKSDNTCSASVHTDNDSDKDIEGIQDNATGDVDSDNIHNDNMEYKNGILPPTKRRKLHHCVSCLGILQEDTWPDTNLMLKEMLHKKSYECPTFACALSAPIATLLRERAVTLLVREAYPEYDPNTLTPLKEAWKWSYGAQAAAHVGRSLHSGAVSPLLVTVNMEYPHEMQELEILKALSPSLFESRSQQRKRFAVEFTRRAAEQALAGAAAAALRAAGWPAPPEPAAHARCAAVHAAHAPLHLAGRYIKLSRELPQTPWILNGVRMMESSVQEIIFAPIAAAYGLTPEECEHRLKFMSAGREDVDVRCLGDGRPFAVEVTDPRRELTEAELKRVCEDISAGGKVVVREMMYVTREELAELKKGEETKCKTYEALCIKLSHSEHEHDKSPTEPVTVTEQDIANINSYSNTSEPGVRVQLVQRTPIRVLHRRPLLARTRHILQLSAAAVPGQPALLALRVRTSAGTYVKEWVHGELARTAPALQAALRARVDILALDVARVHLDWPRRAHPAPR</sequence>
<dbReference type="EC" id="5.4.99.25" evidence="2"/>
<dbReference type="KEGG" id="gmw:113514437"/>
<dbReference type="InterPro" id="IPR039894">
    <property type="entry name" value="Pus10-like"/>
</dbReference>
<comment type="similarity">
    <text evidence="1">Belongs to the pseudouridine synthase Pus10 family.</text>
</comment>
<dbReference type="RefSeq" id="XP_026754329.2">
    <property type="nucleotide sequence ID" value="XM_026898528.3"/>
</dbReference>
<feature type="domain" description="Pus10-like C-terminal" evidence="6">
    <location>
        <begin position="318"/>
        <end position="574"/>
    </location>
</feature>
<protein>
    <recommendedName>
        <fullName evidence="2">tRNA pseudouridine(55) synthase</fullName>
        <ecNumber evidence="2">5.4.99.25</ecNumber>
    </recommendedName>
</protein>
<dbReference type="Gene3D" id="3.30.70.2510">
    <property type="match status" value="1"/>
</dbReference>
<organism evidence="7 8">
    <name type="scientific">Galleria mellonella</name>
    <name type="common">Greater wax moth</name>
    <dbReference type="NCBI Taxonomy" id="7137"/>
    <lineage>
        <taxon>Eukaryota</taxon>
        <taxon>Metazoa</taxon>
        <taxon>Ecdysozoa</taxon>
        <taxon>Arthropoda</taxon>
        <taxon>Hexapoda</taxon>
        <taxon>Insecta</taxon>
        <taxon>Pterygota</taxon>
        <taxon>Neoptera</taxon>
        <taxon>Endopterygota</taxon>
        <taxon>Lepidoptera</taxon>
        <taxon>Glossata</taxon>
        <taxon>Ditrysia</taxon>
        <taxon>Pyraloidea</taxon>
        <taxon>Pyralidae</taxon>
        <taxon>Galleriinae</taxon>
        <taxon>Galleria</taxon>
    </lineage>
</organism>
<evidence type="ECO:0000313" key="7">
    <source>
        <dbReference type="Proteomes" id="UP001652740"/>
    </source>
</evidence>
<dbReference type="PANTHER" id="PTHR21568">
    <property type="entry name" value="TRNA PSEUDOURIDINE SYNTHASE PUS10"/>
    <property type="match status" value="1"/>
</dbReference>
<evidence type="ECO:0000259" key="5">
    <source>
        <dbReference type="Pfam" id="PF21237"/>
    </source>
</evidence>
<dbReference type="AlphaFoldDB" id="A0A6J1WQJ7"/>
<dbReference type="GO" id="GO:0031119">
    <property type="term" value="P:tRNA pseudouridine synthesis"/>
    <property type="evidence" value="ECO:0007669"/>
    <property type="project" value="TreeGrafter"/>
</dbReference>
<dbReference type="SUPFAM" id="SSF55120">
    <property type="entry name" value="Pseudouridine synthase"/>
    <property type="match status" value="1"/>
</dbReference>
<evidence type="ECO:0000256" key="1">
    <source>
        <dbReference type="ARBA" id="ARBA00009652"/>
    </source>
</evidence>
<evidence type="ECO:0000259" key="6">
    <source>
        <dbReference type="Pfam" id="PF21238"/>
    </source>
</evidence>
<dbReference type="Pfam" id="PF21237">
    <property type="entry name" value="Pus10_N_euk"/>
    <property type="match status" value="1"/>
</dbReference>
<dbReference type="GeneID" id="113514437"/>
<keyword evidence="7" id="KW-1185">Reference proteome</keyword>
<keyword evidence="3" id="KW-0819">tRNA processing</keyword>
<keyword evidence="4" id="KW-0413">Isomerase</keyword>
<dbReference type="InterPro" id="IPR020103">
    <property type="entry name" value="PsdUridine_synth_cat_dom_sf"/>
</dbReference>
<reference evidence="8" key="1">
    <citation type="submission" date="2025-08" db="UniProtKB">
        <authorList>
            <consortium name="RefSeq"/>
        </authorList>
    </citation>
    <scope>IDENTIFICATION</scope>
    <source>
        <tissue evidence="8">Whole larvae</tissue>
    </source>
</reference>
<gene>
    <name evidence="8" type="primary">LOC113514437</name>
</gene>
<dbReference type="GO" id="GO:0003723">
    <property type="term" value="F:RNA binding"/>
    <property type="evidence" value="ECO:0007669"/>
    <property type="project" value="InterPro"/>
</dbReference>
<dbReference type="FunCoup" id="A0A6J1WQJ7">
    <property type="interactions" value="1663"/>
</dbReference>
<name>A0A6J1WQJ7_GALME</name>
<evidence type="ECO:0000256" key="3">
    <source>
        <dbReference type="ARBA" id="ARBA00022694"/>
    </source>
</evidence>
<dbReference type="InterPro" id="IPR048742">
    <property type="entry name" value="Pus10_N_euk"/>
</dbReference>
<dbReference type="Proteomes" id="UP001652740">
    <property type="component" value="Unplaced"/>
</dbReference>
<proteinExistence type="inferred from homology"/>
<feature type="domain" description="Pus10 N-terminal eukaryotes" evidence="5">
    <location>
        <begin position="135"/>
        <end position="302"/>
    </location>
</feature>
<dbReference type="GO" id="GO:0160148">
    <property type="term" value="F:tRNA pseudouridine(55) synthase activity"/>
    <property type="evidence" value="ECO:0007669"/>
    <property type="project" value="UniProtKB-EC"/>
</dbReference>
<dbReference type="InParanoid" id="A0A6J1WQJ7"/>
<evidence type="ECO:0000256" key="4">
    <source>
        <dbReference type="ARBA" id="ARBA00023235"/>
    </source>
</evidence>
<evidence type="ECO:0000313" key="8">
    <source>
        <dbReference type="RefSeq" id="XP_026754329.2"/>
    </source>
</evidence>
<dbReference type="Pfam" id="PF21238">
    <property type="entry name" value="Pus10_C"/>
    <property type="match status" value="1"/>
</dbReference>
<dbReference type="PANTHER" id="PTHR21568:SF0">
    <property type="entry name" value="TRNA PSEUDOURIDINE SYNTHASE PUS10"/>
    <property type="match status" value="1"/>
</dbReference>
<dbReference type="Gene3D" id="3.30.70.3190">
    <property type="match status" value="1"/>
</dbReference>